<dbReference type="PANTHER" id="PTHR46401:SF9">
    <property type="entry name" value="MANNOSYLTRANSFERASE A"/>
    <property type="match status" value="1"/>
</dbReference>
<dbReference type="Pfam" id="PF00534">
    <property type="entry name" value="Glycos_transf_1"/>
    <property type="match status" value="1"/>
</dbReference>
<keyword evidence="1" id="KW-0802">TPR repeat</keyword>
<evidence type="ECO:0000259" key="2">
    <source>
        <dbReference type="Pfam" id="PF00534"/>
    </source>
</evidence>
<feature type="domain" description="Glycosyl transferase family 1" evidence="2">
    <location>
        <begin position="212"/>
        <end position="377"/>
    </location>
</feature>
<dbReference type="Proteomes" id="UP000237344">
    <property type="component" value="Unassembled WGS sequence"/>
</dbReference>
<dbReference type="Gene3D" id="1.25.40.10">
    <property type="entry name" value="Tetratricopeptide repeat domain"/>
    <property type="match status" value="1"/>
</dbReference>
<feature type="repeat" description="TPR" evidence="1">
    <location>
        <begin position="663"/>
        <end position="696"/>
    </location>
</feature>
<dbReference type="InterPro" id="IPR019734">
    <property type="entry name" value="TPR_rpt"/>
</dbReference>
<dbReference type="PANTHER" id="PTHR46401">
    <property type="entry name" value="GLYCOSYLTRANSFERASE WBBK-RELATED"/>
    <property type="match status" value="1"/>
</dbReference>
<dbReference type="RefSeq" id="WP_110095239.1">
    <property type="nucleotide sequence ID" value="NZ_NKUE01000010.1"/>
</dbReference>
<dbReference type="GO" id="GO:0016757">
    <property type="term" value="F:glycosyltransferase activity"/>
    <property type="evidence" value="ECO:0007669"/>
    <property type="project" value="InterPro"/>
</dbReference>
<dbReference type="InterPro" id="IPR011990">
    <property type="entry name" value="TPR-like_helical_dom_sf"/>
</dbReference>
<dbReference type="CDD" id="cd03809">
    <property type="entry name" value="GT4_MtfB-like"/>
    <property type="match status" value="1"/>
</dbReference>
<dbReference type="AlphaFoldDB" id="A0A2S3W1J1"/>
<evidence type="ECO:0000313" key="5">
    <source>
        <dbReference type="Proteomes" id="UP000237344"/>
    </source>
</evidence>
<evidence type="ECO:0000259" key="3">
    <source>
        <dbReference type="Pfam" id="PF26334"/>
    </source>
</evidence>
<dbReference type="InterPro" id="IPR001296">
    <property type="entry name" value="Glyco_trans_1"/>
</dbReference>
<evidence type="ECO:0000313" key="4">
    <source>
        <dbReference type="EMBL" id="POF62707.1"/>
    </source>
</evidence>
<dbReference type="EMBL" id="POTC01000018">
    <property type="protein sequence ID" value="POF62707.1"/>
    <property type="molecule type" value="Genomic_DNA"/>
</dbReference>
<proteinExistence type="predicted"/>
<comment type="caution">
    <text evidence="4">The sequence shown here is derived from an EMBL/GenBank/DDBJ whole genome shotgun (WGS) entry which is preliminary data.</text>
</comment>
<dbReference type="Gene3D" id="3.40.50.2000">
    <property type="entry name" value="Glycogen Phosphorylase B"/>
    <property type="match status" value="2"/>
</dbReference>
<name>A0A2S3W1J1_9PROT</name>
<evidence type="ECO:0000256" key="1">
    <source>
        <dbReference type="PROSITE-ProRule" id="PRU00339"/>
    </source>
</evidence>
<dbReference type="Pfam" id="PF26334">
    <property type="entry name" value="Gtf3_N"/>
    <property type="match status" value="1"/>
</dbReference>
<gene>
    <name evidence="4" type="ORF">KMAL_16440</name>
</gene>
<protein>
    <submittedName>
        <fullName evidence="4">Uncharacterized protein</fullName>
    </submittedName>
</protein>
<reference evidence="4 5" key="1">
    <citation type="submission" date="2018-01" db="EMBL/GenBank/DDBJ databases">
        <title>Draft Genome Sequence of Komagataeibacter maltaceti LMG 1529, a Vinegar Producing Acetic Acid Bacterium Isolated from Malt Vinegar Brewery Acetifiers.</title>
        <authorList>
            <person name="Zhang Q."/>
            <person name="Hollensteiner J."/>
            <person name="Poehlein A."/>
            <person name="Daniel R."/>
        </authorList>
    </citation>
    <scope>NUCLEOTIDE SEQUENCE [LARGE SCALE GENOMIC DNA]</scope>
    <source>
        <strain evidence="4 5">LMG 1529</strain>
    </source>
</reference>
<sequence length="712" mass="79975">MPQNTLPTVWLDISDFLEYARGGNITVSGIQRVTANLVTLRGQSKYNVTPVVAKDDDAVLYAANIELFQKLVDGLQSGRHDSKHIQKLEKKVRKNLAPARTSAGDIFVIAGAFWAYQDFQFLKDLRERGLKIGVLIHDLIPIRNLQYVAPALTRSFEDAFLDVLSEVTLVLTISNYVRDDLKDYMQGRLGLDIPVETITEPTELPAVSYTYENIRDEVKAAAKQDYVLFVSTIEVRKNHTLLMKAWERLRLDRNLNVPNLVFVGKWGWGSEKIREYLDKTGGVGKWIFLLSSLSDEELSYLYRHCVMTSFPSLAEGWGLPVGESLAHGKMCIASNATSIPEVGGDLVDYIDPYNVDRACETFRSFFRDHDRIRQREKDIRENFRVKTWDAYCKEFYKNIDQHIEDKNALSREGNYVYSPGEIYFYGSDDVSEQNEKGGLLVTARMTRVSGWNRLEKWGCWAANNRAVIDLPTSLPAGRKVRVFIRVKAPVSQERMWLSCQAGGEDFAYGNVSPVAAFINFDGVIGQDGNLRVVLNSTGVPAPDSSYPTVHVGISAIGFVPADDAAACLGFLEKVLNETPKTLGDAIGTMPRGQASATGPGMGSPFLSRLLLGKAENPKPILGTVEKMSDRLSLFRARRSARKQKWGEAEKYYAAMLRRYINRPRILVQYGHMLKEQGFYAPAAEAYRQAAKIDPSDKEIRKHLAAVEHMVNN</sequence>
<keyword evidence="5" id="KW-1185">Reference proteome</keyword>
<dbReference type="InterPro" id="IPR058591">
    <property type="entry name" value="Gtf3_N"/>
</dbReference>
<dbReference type="OrthoDB" id="9790710at2"/>
<dbReference type="SUPFAM" id="SSF53756">
    <property type="entry name" value="UDP-Glycosyltransferase/glycogen phosphorylase"/>
    <property type="match status" value="1"/>
</dbReference>
<accession>A0A2S3W1J1</accession>
<feature type="domain" description="Glucosyltransferase 3-like N-terminal" evidence="3">
    <location>
        <begin position="85"/>
        <end position="182"/>
    </location>
</feature>
<organism evidence="4 5">
    <name type="scientific">Novacetimonas maltaceti</name>
    <dbReference type="NCBI Taxonomy" id="1203393"/>
    <lineage>
        <taxon>Bacteria</taxon>
        <taxon>Pseudomonadati</taxon>
        <taxon>Pseudomonadota</taxon>
        <taxon>Alphaproteobacteria</taxon>
        <taxon>Acetobacterales</taxon>
        <taxon>Acetobacteraceae</taxon>
        <taxon>Novacetimonas</taxon>
    </lineage>
</organism>
<dbReference type="PROSITE" id="PS50005">
    <property type="entry name" value="TPR"/>
    <property type="match status" value="1"/>
</dbReference>
<dbReference type="SUPFAM" id="SSF48452">
    <property type="entry name" value="TPR-like"/>
    <property type="match status" value="1"/>
</dbReference>